<organism evidence="1 2">
    <name type="scientific">Candidatus Berkelbacteria bacterium RIFOXYA2_FULL_43_10</name>
    <dbReference type="NCBI Taxonomy" id="1797472"/>
    <lineage>
        <taxon>Bacteria</taxon>
        <taxon>Candidatus Berkelbacteria</taxon>
    </lineage>
</organism>
<evidence type="ECO:0000313" key="1">
    <source>
        <dbReference type="EMBL" id="OGD64087.1"/>
    </source>
</evidence>
<dbReference type="EMBL" id="MEZY01000023">
    <property type="protein sequence ID" value="OGD64087.1"/>
    <property type="molecule type" value="Genomic_DNA"/>
</dbReference>
<name>A0A1F5E9J1_9BACT</name>
<protein>
    <submittedName>
        <fullName evidence="1">Uncharacterized protein</fullName>
    </submittedName>
</protein>
<dbReference type="Proteomes" id="UP000178583">
    <property type="component" value="Unassembled WGS sequence"/>
</dbReference>
<gene>
    <name evidence="1" type="ORF">A2215_00105</name>
</gene>
<sequence length="165" mass="18294">MVKVGANIRVSDPDYEMGWRVVASPDGKLETSGKIYDSLFWEGIGWGEYPAISSGTVVGSLKVAGMITAQMKEMGLNTKEIADFNQFWLPKMPKTSFVRLTWLTTEEMNTLAPLSVSPKPDTMIRVFLDFEGLDSKVSIAPQVLPHYERMGFTLVEWGGLLKGGK</sequence>
<evidence type="ECO:0000313" key="2">
    <source>
        <dbReference type="Proteomes" id="UP000178583"/>
    </source>
</evidence>
<comment type="caution">
    <text evidence="1">The sequence shown here is derived from an EMBL/GenBank/DDBJ whole genome shotgun (WGS) entry which is preliminary data.</text>
</comment>
<reference evidence="1 2" key="1">
    <citation type="journal article" date="2016" name="Nat. Commun.">
        <title>Thousands of microbial genomes shed light on interconnected biogeochemical processes in an aquifer system.</title>
        <authorList>
            <person name="Anantharaman K."/>
            <person name="Brown C.T."/>
            <person name="Hug L.A."/>
            <person name="Sharon I."/>
            <person name="Castelle C.J."/>
            <person name="Probst A.J."/>
            <person name="Thomas B.C."/>
            <person name="Singh A."/>
            <person name="Wilkins M.J."/>
            <person name="Karaoz U."/>
            <person name="Brodie E.L."/>
            <person name="Williams K.H."/>
            <person name="Hubbard S.S."/>
            <person name="Banfield J.F."/>
        </authorList>
    </citation>
    <scope>NUCLEOTIDE SEQUENCE [LARGE SCALE GENOMIC DNA]</scope>
</reference>
<dbReference type="STRING" id="1797472.A2215_00105"/>
<dbReference type="AlphaFoldDB" id="A0A1F5E9J1"/>
<proteinExistence type="predicted"/>
<accession>A0A1F5E9J1</accession>